<dbReference type="GO" id="GO:0007015">
    <property type="term" value="P:actin filament organization"/>
    <property type="evidence" value="ECO:0007669"/>
    <property type="project" value="TreeGrafter"/>
</dbReference>
<dbReference type="InterPro" id="IPR001609">
    <property type="entry name" value="Myosin_head_motor_dom-like"/>
</dbReference>
<feature type="domain" description="Myosin motor" evidence="10">
    <location>
        <begin position="64"/>
        <end position="731"/>
    </location>
</feature>
<protein>
    <submittedName>
        <fullName evidence="11">HGL162Cp</fullName>
    </submittedName>
</protein>
<accession>A0A0X8HVH8</accession>
<dbReference type="GO" id="GO:0051015">
    <property type="term" value="F:actin filament binding"/>
    <property type="evidence" value="ECO:0007669"/>
    <property type="project" value="TreeGrafter"/>
</dbReference>
<feature type="coiled-coil region" evidence="9">
    <location>
        <begin position="802"/>
        <end position="1135"/>
    </location>
</feature>
<dbReference type="Gene3D" id="1.20.58.530">
    <property type="match status" value="1"/>
</dbReference>
<dbReference type="Gene3D" id="1.20.120.720">
    <property type="entry name" value="Myosin VI head, motor domain, U50 subdomain"/>
    <property type="match status" value="1"/>
</dbReference>
<dbReference type="GeneID" id="28725520"/>
<feature type="coiled-coil region" evidence="9">
    <location>
        <begin position="1579"/>
        <end position="1613"/>
    </location>
</feature>
<evidence type="ECO:0000256" key="2">
    <source>
        <dbReference type="ARBA" id="ARBA00022741"/>
    </source>
</evidence>
<keyword evidence="12" id="KW-1185">Reference proteome</keyword>
<dbReference type="GO" id="GO:0016459">
    <property type="term" value="C:myosin complex"/>
    <property type="evidence" value="ECO:0007669"/>
    <property type="project" value="UniProtKB-KW"/>
</dbReference>
<dbReference type="GO" id="GO:0016020">
    <property type="term" value="C:membrane"/>
    <property type="evidence" value="ECO:0007669"/>
    <property type="project" value="TreeGrafter"/>
</dbReference>
<evidence type="ECO:0000256" key="4">
    <source>
        <dbReference type="ARBA" id="ARBA00023054"/>
    </source>
</evidence>
<evidence type="ECO:0000313" key="12">
    <source>
        <dbReference type="Proteomes" id="UP000243052"/>
    </source>
</evidence>
<dbReference type="SUPFAM" id="SSF57997">
    <property type="entry name" value="Tropomyosin"/>
    <property type="match status" value="1"/>
</dbReference>
<dbReference type="CDD" id="cd01377">
    <property type="entry name" value="MYSc_class_II"/>
    <property type="match status" value="1"/>
</dbReference>
<feature type="coiled-coil region" evidence="9">
    <location>
        <begin position="1788"/>
        <end position="1822"/>
    </location>
</feature>
<dbReference type="Proteomes" id="UP000243052">
    <property type="component" value="Chromosome vii"/>
</dbReference>
<dbReference type="OrthoDB" id="6108017at2759"/>
<keyword evidence="7 8" id="KW-0009">Actin-binding</keyword>
<comment type="similarity">
    <text evidence="1 8">Belongs to the TRAFAC class myosin-kinesin ATPase superfamily. Myosin family.</text>
</comment>
<dbReference type="RefSeq" id="XP_017989174.1">
    <property type="nucleotide sequence ID" value="XM_018133663.1"/>
</dbReference>
<dbReference type="PRINTS" id="PR00193">
    <property type="entry name" value="MYOSINHEAVY"/>
</dbReference>
<evidence type="ECO:0000256" key="8">
    <source>
        <dbReference type="PROSITE-ProRule" id="PRU00782"/>
    </source>
</evidence>
<proteinExistence type="inferred from homology"/>
<dbReference type="PANTHER" id="PTHR13140">
    <property type="entry name" value="MYOSIN"/>
    <property type="match status" value="1"/>
</dbReference>
<dbReference type="InterPro" id="IPR027417">
    <property type="entry name" value="P-loop_NTPase"/>
</dbReference>
<feature type="binding site" evidence="8">
    <location>
        <begin position="157"/>
        <end position="164"/>
    </location>
    <ligand>
        <name>ATP</name>
        <dbReference type="ChEBI" id="CHEBI:30616"/>
    </ligand>
</feature>
<dbReference type="Pfam" id="PF00063">
    <property type="entry name" value="Myosin_head"/>
    <property type="match status" value="1"/>
</dbReference>
<sequence>MSEQCQLIWIPDAEEVFVKGQLTSTKTIKNKQNKLEQVFKVKVKDSEREVLERLTCAVNPTTFDNIDDMSELTHLNEPSVLYNLENRFKDGLIYTYSGLFLVAMNPYSSMKIYTQEYVNLYHGSPKEDNKPHIFAVAEQAYRNLLTQKQDQSILVTGESGAGKTENTKKILQYLASITSDEKLLLKNSESFERKILQSNPILEAFGNAQTVRNNNSSRFGKFIKIEFDGSGKINGAHIEWYLLEKSRVIHQNSRERNYHVFYQLLAGMPREDLEELGLTSNSVSHYSYLRDSNPCIPGVDDAQDFRELLAAFDIVGLPQEGVKEILTCIATILHIGNVEFHSNKTEQASIKSDISPLSKLLGVEEAEFKAAVLKPRSKAGKEWVTQAKNATQSRFILNSLSKSLYEKLFAYIVQRINQNLDHGSTTENYIGLLDIAGFEIFKDNSFEQLCINYTNEKLQQFFNHHMFVLEQSEYLKENIQWEYIDFGKDLQFTVDFIEKKNPAGLLSILDEESILPQSTDESFYSKLISSWDGKSTKFKRSKLPKSFIVEHYAADVEYNVDGWLSKNKDPINDNLLRLLSNSSNRLISILYSEQARATFGRTAASRHKEQLSILLDVLSSTDPHFVRCIVPNTKKKAKKFDRRLILDQLRCNGVLEGIRIAREGYPNRIFFKEFYQRYKILAGNDKFSNSSKKNCEILLSHLNLDQKVYKIGNTKLFFKAGVLAELELEKEEKVAKIVTKFSAHVQGLLVRNSKRRELQKLQAAKVLSMTFNTYSRLMKDPWYNLYIKIKPLLGSSQFILKSKKIAEQMKLLQKDLDSAHDEMEQLQNKNIDVEKELSEVRTLLSSETEKLNNYQQLYDSAKKREEKLQLAFNQVEKLRDTLQSQNSLKQEAYEKLQSELEQLKVLKDENVAKLQQVEAEKTKLQNILDELKSQIEGSEHNLCKLKQEKLALEEELETLKNKLQSRENQVKELEAKENAANEELTIKVQQLEKGVGATNRRLEEVINENKNLKFEISRAKKEHQEALQNLASKNNELVRLAERYEAENAQIADLTKERDNLVADYESVTEDLKQARNELADVKKKYQELQILNSTVKETVLKPASTSPSSAENRVRGLEEELIKERAMNRFLNEKLSSGHHGSSVRDFQTKDQVTHEEFMANYEEMKLKLRKLSFRLDKEVEEKKELVSRLRFIEARLASASFDNQTICAQLKKLKDLVSKSNLNINMEKELEEVEVIEFNHEKLLLEVDYLKRQYENEKNLRINAEHVASSLHSKFRLIQRSDSVPDIYKLKYEASEEMLRALENKMMASPPRDKIGVAKGEIFLHRESFSKYEEELKLHKLENYKLQDYLKEANKKINALTHDIKLSKTTEAELKEQIAHLERDLNATEKQKQLLQSSVRHHQNQYENCMIDLHATETQMRDLVHSLKQSEEDIQTITDKIQELRSQNKQKEVFIWELQQTVSDLEGKLGERNLELQKLDSLYTALTEDLEHFKERAKVGEDKTKYLAKLDRLKTELGSSLRNETELKKEIANLMYQKDTLIAEADSKINNLLLQNSHYEKVVQDMGAQKELSEAAQKALQSKVESLEAVAKNLTDELNAMAKVTKQLETEREYLQSRLQDSSTDFKKSLSEWHTTVGELEQLKESLSLQQQQTERNEALVEKLQADVQLSKKKLNEEKEKNIDLFEENQALGKEKTELVQQITNLEQELADTTEKKAWLDKIHDLENKLKKESELRYEEMKKNQYLARTAEDLRNAAAESGNLLSETASGKEMVERQLEEFSVRVDDMEKYVSLQEVDIRKLEKEKIYYMDRVSELERELLLWQERYKGLSSHRRCMPQPTEEVFI</sequence>
<feature type="coiled-coil region" evidence="9">
    <location>
        <begin position="1163"/>
        <end position="1197"/>
    </location>
</feature>
<feature type="coiled-coil region" evidence="9">
    <location>
        <begin position="1478"/>
        <end position="1532"/>
    </location>
</feature>
<dbReference type="PROSITE" id="PS51456">
    <property type="entry name" value="MYOSIN_MOTOR"/>
    <property type="match status" value="1"/>
</dbReference>
<keyword evidence="5 8" id="KW-0518">Myosin</keyword>
<dbReference type="SMART" id="SM00242">
    <property type="entry name" value="MYSc"/>
    <property type="match status" value="1"/>
</dbReference>
<dbReference type="SUPFAM" id="SSF52540">
    <property type="entry name" value="P-loop containing nucleoside triphosphate hydrolases"/>
    <property type="match status" value="1"/>
</dbReference>
<dbReference type="InterPro" id="IPR036961">
    <property type="entry name" value="Kinesin_motor_dom_sf"/>
</dbReference>
<evidence type="ECO:0000313" key="11">
    <source>
        <dbReference type="EMBL" id="AMD22178.1"/>
    </source>
</evidence>
<evidence type="ECO:0000256" key="1">
    <source>
        <dbReference type="ARBA" id="ARBA00008314"/>
    </source>
</evidence>
<feature type="coiled-coil region" evidence="9">
    <location>
        <begin position="1352"/>
        <end position="1449"/>
    </location>
</feature>
<dbReference type="FunFam" id="3.40.850.10:FF:000101">
    <property type="entry name" value="Slow myosin heavy chain 2"/>
    <property type="match status" value="1"/>
</dbReference>
<evidence type="ECO:0000256" key="9">
    <source>
        <dbReference type="SAM" id="Coils"/>
    </source>
</evidence>
<dbReference type="Gene3D" id="1.10.10.820">
    <property type="match status" value="1"/>
</dbReference>
<evidence type="ECO:0000256" key="6">
    <source>
        <dbReference type="ARBA" id="ARBA00023175"/>
    </source>
</evidence>
<dbReference type="PANTHER" id="PTHR13140:SF857">
    <property type="entry name" value="MYOSIN-11"/>
    <property type="match status" value="1"/>
</dbReference>
<dbReference type="GO" id="GO:0005524">
    <property type="term" value="F:ATP binding"/>
    <property type="evidence" value="ECO:0007669"/>
    <property type="project" value="UniProtKB-UniRule"/>
</dbReference>
<dbReference type="FunFam" id="1.10.10.820:FF:000001">
    <property type="entry name" value="Myosin heavy chain"/>
    <property type="match status" value="1"/>
</dbReference>
<keyword evidence="2 8" id="KW-0547">Nucleotide-binding</keyword>
<evidence type="ECO:0000256" key="5">
    <source>
        <dbReference type="ARBA" id="ARBA00023123"/>
    </source>
</evidence>
<dbReference type="GO" id="GO:0005737">
    <property type="term" value="C:cytoplasm"/>
    <property type="evidence" value="ECO:0007669"/>
    <property type="project" value="TreeGrafter"/>
</dbReference>
<gene>
    <name evidence="11" type="ORF">AW171_hschr74201</name>
</gene>
<name>A0A0X8HVH8_9SACH</name>
<feature type="region of interest" description="Actin-binding" evidence="8">
    <location>
        <begin position="611"/>
        <end position="633"/>
    </location>
</feature>
<dbReference type="Gene3D" id="3.40.850.10">
    <property type="entry name" value="Kinesin motor domain"/>
    <property type="match status" value="1"/>
</dbReference>
<keyword evidence="6 8" id="KW-0505">Motor protein</keyword>
<dbReference type="STRING" id="45286.A0A0X8HVH8"/>
<keyword evidence="4 9" id="KW-0175">Coiled coil</keyword>
<dbReference type="FunFam" id="1.20.58.530:FF:000025">
    <property type="entry name" value="Myosin-2 heavy chain"/>
    <property type="match status" value="1"/>
</dbReference>
<keyword evidence="3 8" id="KW-0067">ATP-binding</keyword>
<dbReference type="Gene3D" id="1.20.5.4820">
    <property type="match status" value="1"/>
</dbReference>
<evidence type="ECO:0000256" key="7">
    <source>
        <dbReference type="ARBA" id="ARBA00023203"/>
    </source>
</evidence>
<dbReference type="GO" id="GO:0000146">
    <property type="term" value="F:microfilament motor activity"/>
    <property type="evidence" value="ECO:0007669"/>
    <property type="project" value="TreeGrafter"/>
</dbReference>
<dbReference type="Gene3D" id="1.10.287.1490">
    <property type="match status" value="1"/>
</dbReference>
<reference evidence="11 12" key="1">
    <citation type="submission" date="2016-01" db="EMBL/GenBank/DDBJ databases">
        <title>Genome sequence of the yeast Holleya sinecauda.</title>
        <authorList>
            <person name="Dietrich F.S."/>
        </authorList>
    </citation>
    <scope>NUCLEOTIDE SEQUENCE [LARGE SCALE GENOMIC DNA]</scope>
    <source>
        <strain evidence="11 12">ATCC 58844</strain>
    </source>
</reference>
<dbReference type="EMBL" id="CP014247">
    <property type="protein sequence ID" value="AMD22178.1"/>
    <property type="molecule type" value="Genomic_DNA"/>
</dbReference>
<organism evidence="11 12">
    <name type="scientific">Eremothecium sinecaudum</name>
    <dbReference type="NCBI Taxonomy" id="45286"/>
    <lineage>
        <taxon>Eukaryota</taxon>
        <taxon>Fungi</taxon>
        <taxon>Dikarya</taxon>
        <taxon>Ascomycota</taxon>
        <taxon>Saccharomycotina</taxon>
        <taxon>Saccharomycetes</taxon>
        <taxon>Saccharomycetales</taxon>
        <taxon>Saccharomycetaceae</taxon>
        <taxon>Eremothecium</taxon>
    </lineage>
</organism>
<evidence type="ECO:0000259" key="10">
    <source>
        <dbReference type="PROSITE" id="PS51456"/>
    </source>
</evidence>
<evidence type="ECO:0000256" key="3">
    <source>
        <dbReference type="ARBA" id="ARBA00022840"/>
    </source>
</evidence>
<feature type="coiled-coil region" evidence="9">
    <location>
        <begin position="1639"/>
        <end position="1738"/>
    </location>
</feature>